<dbReference type="EMBL" id="JACRSX010000014">
    <property type="protein sequence ID" value="MBC8562960.1"/>
    <property type="molecule type" value="Genomic_DNA"/>
</dbReference>
<dbReference type="Gene3D" id="3.30.420.10">
    <property type="entry name" value="Ribonuclease H-like superfamily/Ribonuclease H"/>
    <property type="match status" value="1"/>
</dbReference>
<dbReference type="InterPro" id="IPR038720">
    <property type="entry name" value="YprB_RNase_H-like_dom"/>
</dbReference>
<dbReference type="InterPro" id="IPR036397">
    <property type="entry name" value="RNaseH_sf"/>
</dbReference>
<accession>A0ABR7N2W0</accession>
<dbReference type="PANTHER" id="PTHR38462:SF1">
    <property type="entry name" value="YPRB RIBONUCLEASE H-LIKE DOMAIN-CONTAINING PROTEIN"/>
    <property type="match status" value="1"/>
</dbReference>
<dbReference type="Pfam" id="PF13482">
    <property type="entry name" value="RNase_H_2"/>
    <property type="match status" value="1"/>
</dbReference>
<dbReference type="Proteomes" id="UP000606193">
    <property type="component" value="Unassembled WGS sequence"/>
</dbReference>
<proteinExistence type="predicted"/>
<evidence type="ECO:0000313" key="2">
    <source>
        <dbReference type="EMBL" id="MBC8562960.1"/>
    </source>
</evidence>
<comment type="caution">
    <text evidence="2">The sequence shown here is derived from an EMBL/GenBank/DDBJ whole genome shotgun (WGS) entry which is preliminary data.</text>
</comment>
<organism evidence="2 3">
    <name type="scientific">Jutongia huaianensis</name>
    <dbReference type="NCBI Taxonomy" id="2763668"/>
    <lineage>
        <taxon>Bacteria</taxon>
        <taxon>Bacillati</taxon>
        <taxon>Bacillota</taxon>
        <taxon>Clostridia</taxon>
        <taxon>Lachnospirales</taxon>
        <taxon>Lachnospiraceae</taxon>
        <taxon>Jutongia</taxon>
    </lineage>
</organism>
<protein>
    <submittedName>
        <fullName evidence="2">Ribonuclease H-like domain-containing protein</fullName>
    </submittedName>
</protein>
<reference evidence="2 3" key="1">
    <citation type="submission" date="2020-08" db="EMBL/GenBank/DDBJ databases">
        <title>Genome public.</title>
        <authorList>
            <person name="Liu C."/>
            <person name="Sun Q."/>
        </authorList>
    </citation>
    <scope>NUCLEOTIDE SEQUENCE [LARGE SCALE GENOMIC DNA]</scope>
    <source>
        <strain evidence="2 3">NSJ-37</strain>
    </source>
</reference>
<evidence type="ECO:0000313" key="3">
    <source>
        <dbReference type="Proteomes" id="UP000606193"/>
    </source>
</evidence>
<gene>
    <name evidence="2" type="ORF">H8704_10045</name>
</gene>
<dbReference type="PANTHER" id="PTHR38462">
    <property type="entry name" value="EXONUCLEASE-LIKE PROTEIN"/>
    <property type="match status" value="1"/>
</dbReference>
<feature type="domain" description="YprB ribonuclease H-like" evidence="1">
    <location>
        <begin position="26"/>
        <end position="215"/>
    </location>
</feature>
<evidence type="ECO:0000259" key="1">
    <source>
        <dbReference type="Pfam" id="PF13482"/>
    </source>
</evidence>
<dbReference type="InterPro" id="IPR012337">
    <property type="entry name" value="RNaseH-like_sf"/>
</dbReference>
<keyword evidence="3" id="KW-1185">Reference proteome</keyword>
<dbReference type="SUPFAM" id="SSF53098">
    <property type="entry name" value="Ribonuclease H-like"/>
    <property type="match status" value="1"/>
</dbReference>
<name>A0ABR7N2W0_9FIRM</name>
<dbReference type="RefSeq" id="WP_249298193.1">
    <property type="nucleotide sequence ID" value="NZ_JACRSX010000014.1"/>
</dbReference>
<sequence length="393" mass="44875">MKTIHNTLPDPSGRYIFHQPVDQITFFDIETTGLSSKTASIYLIGAMHYNCPTGSWELTQWFADDYQSEPDILEAFLSYLKDFSYLYHFNGCTFDIPFITAKCKKHGILPSQEISDMLKNVISSRSSEPAPANIDLLKEIRPLKKRLGLEKANQSYLERWVGLNREDIYNGGQLIKVYSEYMQQKILHKEKGTELKKLLLLHNHDDIAGMIHVCSMLAYQDFFSPTEPAPVTVTHLTSTNLTLELPVRIPRKITLQHSFSMTDAAGPQPENAILTLDKTAATLSLPLYRGSLKYFFPDHKDYYYLPQEDTAIHKSVAQFVDTSCRQKATAANCYTKKEGVFLPSLSTKEPALKEDCFYYAHKTKPAFYLLPDTESGTMDSFLTDYVFREICNF</sequence>